<protein>
    <submittedName>
        <fullName evidence="2">Uncharacterized protein</fullName>
    </submittedName>
</protein>
<dbReference type="OrthoDB" id="10033452at2759"/>
<reference evidence="2" key="1">
    <citation type="submission" date="2021-02" db="EMBL/GenBank/DDBJ databases">
        <authorList>
            <person name="Nowell W R."/>
        </authorList>
    </citation>
    <scope>NUCLEOTIDE SEQUENCE</scope>
</reference>
<dbReference type="AlphaFoldDB" id="A0A814ZF35"/>
<organism evidence="2 4">
    <name type="scientific">Adineta steineri</name>
    <dbReference type="NCBI Taxonomy" id="433720"/>
    <lineage>
        <taxon>Eukaryota</taxon>
        <taxon>Metazoa</taxon>
        <taxon>Spiralia</taxon>
        <taxon>Gnathifera</taxon>
        <taxon>Rotifera</taxon>
        <taxon>Eurotatoria</taxon>
        <taxon>Bdelloidea</taxon>
        <taxon>Adinetida</taxon>
        <taxon>Adinetidae</taxon>
        <taxon>Adineta</taxon>
    </lineage>
</organism>
<feature type="region of interest" description="Disordered" evidence="1">
    <location>
        <begin position="106"/>
        <end position="154"/>
    </location>
</feature>
<feature type="compositionally biased region" description="Low complexity" evidence="1">
    <location>
        <begin position="113"/>
        <end position="151"/>
    </location>
</feature>
<evidence type="ECO:0000313" key="4">
    <source>
        <dbReference type="Proteomes" id="UP000663891"/>
    </source>
</evidence>
<proteinExistence type="predicted"/>
<evidence type="ECO:0000256" key="1">
    <source>
        <dbReference type="SAM" id="MobiDB-lite"/>
    </source>
</evidence>
<gene>
    <name evidence="3" type="ORF">OKA104_LOCUS1205</name>
    <name evidence="2" type="ORF">VCS650_LOCUS27901</name>
</gene>
<dbReference type="Proteomes" id="UP000663891">
    <property type="component" value="Unassembled WGS sequence"/>
</dbReference>
<name>A0A814ZF35_9BILA</name>
<sequence>MVTTDTDLLSDFREQYTFSPTILTLTFSNDSSNKHQRCLVKSPRKTNFYQEETRPTTSRMADFNVKNLNIHDSLLSSSSYTWHRRPNRVEEIAPAPDLVYRYSHMEEPKTKKSSPMHSSSRSGSSTSRSLSAHSPRSPQRSHRSPTSSSPRKYPQQYNSIYEYILQSIKDIEQNRNLKQENFSTLIKRPQNDDIILQRALSARKHVTTKIYKKDLQNAKDMMYNATQSDEQTYL</sequence>
<dbReference type="Proteomes" id="UP000663881">
    <property type="component" value="Unassembled WGS sequence"/>
</dbReference>
<comment type="caution">
    <text evidence="2">The sequence shown here is derived from an EMBL/GenBank/DDBJ whole genome shotgun (WGS) entry which is preliminary data.</text>
</comment>
<evidence type="ECO:0000313" key="2">
    <source>
        <dbReference type="EMBL" id="CAF1242969.1"/>
    </source>
</evidence>
<accession>A0A814ZF35</accession>
<dbReference type="EMBL" id="CAJOAY010000028">
    <property type="protein sequence ID" value="CAF3495849.1"/>
    <property type="molecule type" value="Genomic_DNA"/>
</dbReference>
<dbReference type="EMBL" id="CAJNON010000400">
    <property type="protein sequence ID" value="CAF1242969.1"/>
    <property type="molecule type" value="Genomic_DNA"/>
</dbReference>
<evidence type="ECO:0000313" key="3">
    <source>
        <dbReference type="EMBL" id="CAF3495849.1"/>
    </source>
</evidence>